<proteinExistence type="predicted"/>
<dbReference type="AlphaFoldDB" id="A0AA96RJV8"/>
<organism evidence="1 2">
    <name type="scientific">Paenibacillus roseopurpureus</name>
    <dbReference type="NCBI Taxonomy" id="2918901"/>
    <lineage>
        <taxon>Bacteria</taxon>
        <taxon>Bacillati</taxon>
        <taxon>Bacillota</taxon>
        <taxon>Bacilli</taxon>
        <taxon>Bacillales</taxon>
        <taxon>Paenibacillaceae</taxon>
        <taxon>Paenibacillus</taxon>
    </lineage>
</organism>
<name>A0AA96RJV8_9BACL</name>
<dbReference type="EMBL" id="CP130319">
    <property type="protein sequence ID" value="WNR43669.1"/>
    <property type="molecule type" value="Genomic_DNA"/>
</dbReference>
<dbReference type="KEGG" id="proo:MJB10_21590"/>
<dbReference type="RefSeq" id="WP_314798268.1">
    <property type="nucleotide sequence ID" value="NZ_CP130319.1"/>
</dbReference>
<reference evidence="1" key="1">
    <citation type="submission" date="2022-02" db="EMBL/GenBank/DDBJ databases">
        <title>Paenibacillus sp. MBLB1832 Whole Genome Shotgun Sequencing.</title>
        <authorList>
            <person name="Hwang C.Y."/>
            <person name="Cho E.-S."/>
            <person name="Seo M.-J."/>
        </authorList>
    </citation>
    <scope>NUCLEOTIDE SEQUENCE</scope>
    <source>
        <strain evidence="1">MBLB1832</strain>
    </source>
</reference>
<accession>A0AA96RJV8</accession>
<gene>
    <name evidence="1" type="ORF">MJB10_21590</name>
</gene>
<dbReference type="Proteomes" id="UP001304650">
    <property type="component" value="Chromosome"/>
</dbReference>
<keyword evidence="2" id="KW-1185">Reference proteome</keyword>
<evidence type="ECO:0000313" key="1">
    <source>
        <dbReference type="EMBL" id="WNR43669.1"/>
    </source>
</evidence>
<sequence>MISVPSLESLIEIVSKNNFENNLDVNPIEGFEVFNQETESGFIATITKDFSLISIDLYKPKLKNVVETLKSVLELYCLPTTYLYRDIEDFNIRHTEIITEYDEYWVHYRDFEEEEDLVLIRYRRFVEE</sequence>
<evidence type="ECO:0000313" key="2">
    <source>
        <dbReference type="Proteomes" id="UP001304650"/>
    </source>
</evidence>
<protein>
    <submittedName>
        <fullName evidence="1">Uncharacterized protein</fullName>
    </submittedName>
</protein>